<protein>
    <submittedName>
        <fullName evidence="2">Uncharacterized protein</fullName>
    </submittedName>
</protein>
<dbReference type="InterPro" id="IPR011042">
    <property type="entry name" value="6-blade_b-propeller_TolB-like"/>
</dbReference>
<accession>A0ABR2LMZ8</accession>
<keyword evidence="3" id="KW-1185">Reference proteome</keyword>
<evidence type="ECO:0000313" key="3">
    <source>
        <dbReference type="Proteomes" id="UP001412067"/>
    </source>
</evidence>
<dbReference type="EMBL" id="JBBWWR010000017">
    <property type="protein sequence ID" value="KAK8945469.1"/>
    <property type="molecule type" value="Genomic_DNA"/>
</dbReference>
<reference evidence="2 3" key="1">
    <citation type="journal article" date="2022" name="Nat. Plants">
        <title>Genomes of leafy and leafless Platanthera orchids illuminate the evolution of mycoheterotrophy.</title>
        <authorList>
            <person name="Li M.H."/>
            <person name="Liu K.W."/>
            <person name="Li Z."/>
            <person name="Lu H.C."/>
            <person name="Ye Q.L."/>
            <person name="Zhang D."/>
            <person name="Wang J.Y."/>
            <person name="Li Y.F."/>
            <person name="Zhong Z.M."/>
            <person name="Liu X."/>
            <person name="Yu X."/>
            <person name="Liu D.K."/>
            <person name="Tu X.D."/>
            <person name="Liu B."/>
            <person name="Hao Y."/>
            <person name="Liao X.Y."/>
            <person name="Jiang Y.T."/>
            <person name="Sun W.H."/>
            <person name="Chen J."/>
            <person name="Chen Y.Q."/>
            <person name="Ai Y."/>
            <person name="Zhai J.W."/>
            <person name="Wu S.S."/>
            <person name="Zhou Z."/>
            <person name="Hsiao Y.Y."/>
            <person name="Wu W.L."/>
            <person name="Chen Y.Y."/>
            <person name="Lin Y.F."/>
            <person name="Hsu J.L."/>
            <person name="Li C.Y."/>
            <person name="Wang Z.W."/>
            <person name="Zhao X."/>
            <person name="Zhong W.Y."/>
            <person name="Ma X.K."/>
            <person name="Ma L."/>
            <person name="Huang J."/>
            <person name="Chen G.Z."/>
            <person name="Huang M.Z."/>
            <person name="Huang L."/>
            <person name="Peng D.H."/>
            <person name="Luo Y.B."/>
            <person name="Zou S.Q."/>
            <person name="Chen S.P."/>
            <person name="Lan S."/>
            <person name="Tsai W.C."/>
            <person name="Van de Peer Y."/>
            <person name="Liu Z.J."/>
        </authorList>
    </citation>
    <scope>NUCLEOTIDE SEQUENCE [LARGE SCALE GENOMIC DNA]</scope>
    <source>
        <strain evidence="2">Lor288</strain>
    </source>
</reference>
<organism evidence="2 3">
    <name type="scientific">Platanthera guangdongensis</name>
    <dbReference type="NCBI Taxonomy" id="2320717"/>
    <lineage>
        <taxon>Eukaryota</taxon>
        <taxon>Viridiplantae</taxon>
        <taxon>Streptophyta</taxon>
        <taxon>Embryophyta</taxon>
        <taxon>Tracheophyta</taxon>
        <taxon>Spermatophyta</taxon>
        <taxon>Magnoliopsida</taxon>
        <taxon>Liliopsida</taxon>
        <taxon>Asparagales</taxon>
        <taxon>Orchidaceae</taxon>
        <taxon>Orchidoideae</taxon>
        <taxon>Orchideae</taxon>
        <taxon>Orchidinae</taxon>
        <taxon>Platanthera</taxon>
    </lineage>
</organism>
<dbReference type="SUPFAM" id="SSF63829">
    <property type="entry name" value="Calcium-dependent phosphotriesterase"/>
    <property type="match status" value="1"/>
</dbReference>
<dbReference type="PANTHER" id="PTHR10426">
    <property type="entry name" value="STRICTOSIDINE SYNTHASE-RELATED"/>
    <property type="match status" value="1"/>
</dbReference>
<keyword evidence="1" id="KW-0472">Membrane</keyword>
<feature type="transmembrane region" description="Helical" evidence="1">
    <location>
        <begin position="12"/>
        <end position="29"/>
    </location>
</feature>
<evidence type="ECO:0000256" key="1">
    <source>
        <dbReference type="SAM" id="Phobius"/>
    </source>
</evidence>
<sequence length="216" mass="23683">MHECSGLVGASLRWCGFVLMACASAVGLHNTSPMVAGISFSLPLALQGTSRERPGDGRRCRRYHIQGEKKGQIENFVDNLPGYPDNIHYDGDGHYWIAISGPALFWLYILCQPHLLKSADIVLFLVAAIHNRGGMNTSVAFTYYLPPTSSLLLISILPRIFSLMGQMADLCKGSRNSSPPPGSSLLWIDILYSRGVPQTLLSFRLDVLCSSPEEQS</sequence>
<dbReference type="Proteomes" id="UP001412067">
    <property type="component" value="Unassembled WGS sequence"/>
</dbReference>
<keyword evidence="1" id="KW-0812">Transmembrane</keyword>
<comment type="caution">
    <text evidence="2">The sequence shown here is derived from an EMBL/GenBank/DDBJ whole genome shotgun (WGS) entry which is preliminary data.</text>
</comment>
<dbReference type="PANTHER" id="PTHR10426:SF88">
    <property type="entry name" value="ADIPOCYTE PLASMA MEMBRANE-ASSOCIATED PROTEIN HEMOMUCIN-RELATED"/>
    <property type="match status" value="1"/>
</dbReference>
<evidence type="ECO:0000313" key="2">
    <source>
        <dbReference type="EMBL" id="KAK8945469.1"/>
    </source>
</evidence>
<dbReference type="Gene3D" id="2.120.10.30">
    <property type="entry name" value="TolB, C-terminal domain"/>
    <property type="match status" value="1"/>
</dbReference>
<name>A0ABR2LMZ8_9ASPA</name>
<gene>
    <name evidence="2" type="ORF">KSP40_PGU004826</name>
</gene>
<feature type="transmembrane region" description="Helical" evidence="1">
    <location>
        <begin position="93"/>
        <end position="110"/>
    </location>
</feature>
<keyword evidence="1" id="KW-1133">Transmembrane helix</keyword>
<proteinExistence type="predicted"/>